<dbReference type="EMBL" id="GBXM01105013">
    <property type="protein sequence ID" value="JAH03564.1"/>
    <property type="molecule type" value="Transcribed_RNA"/>
</dbReference>
<accession>A0A0E9PG98</accession>
<organism evidence="1">
    <name type="scientific">Anguilla anguilla</name>
    <name type="common">European freshwater eel</name>
    <name type="synonym">Muraena anguilla</name>
    <dbReference type="NCBI Taxonomy" id="7936"/>
    <lineage>
        <taxon>Eukaryota</taxon>
        <taxon>Metazoa</taxon>
        <taxon>Chordata</taxon>
        <taxon>Craniata</taxon>
        <taxon>Vertebrata</taxon>
        <taxon>Euteleostomi</taxon>
        <taxon>Actinopterygii</taxon>
        <taxon>Neopterygii</taxon>
        <taxon>Teleostei</taxon>
        <taxon>Anguilliformes</taxon>
        <taxon>Anguillidae</taxon>
        <taxon>Anguilla</taxon>
    </lineage>
</organism>
<protein>
    <submittedName>
        <fullName evidence="1">Uncharacterized protein</fullName>
    </submittedName>
</protein>
<dbReference type="AlphaFoldDB" id="A0A0E9PG98"/>
<name>A0A0E9PG98_ANGAN</name>
<evidence type="ECO:0000313" key="1">
    <source>
        <dbReference type="EMBL" id="JAH03564.1"/>
    </source>
</evidence>
<reference evidence="1" key="1">
    <citation type="submission" date="2014-11" db="EMBL/GenBank/DDBJ databases">
        <authorList>
            <person name="Amaro Gonzalez C."/>
        </authorList>
    </citation>
    <scope>NUCLEOTIDE SEQUENCE</scope>
</reference>
<proteinExistence type="predicted"/>
<reference evidence="1" key="2">
    <citation type="journal article" date="2015" name="Fish Shellfish Immunol.">
        <title>Early steps in the European eel (Anguilla anguilla)-Vibrio vulnificus interaction in the gills: Role of the RtxA13 toxin.</title>
        <authorList>
            <person name="Callol A."/>
            <person name="Pajuelo D."/>
            <person name="Ebbesson L."/>
            <person name="Teles M."/>
            <person name="MacKenzie S."/>
            <person name="Amaro C."/>
        </authorList>
    </citation>
    <scope>NUCLEOTIDE SEQUENCE</scope>
</reference>
<sequence length="18" mass="2129">MAMIRIFLPGLFDILCQF</sequence>